<reference evidence="2 4" key="2">
    <citation type="submission" date="2019-04" db="EMBL/GenBank/DDBJ databases">
        <title>Long-read de novo sequencing of Cupriavidus necator H16.</title>
        <authorList>
            <person name="Little G.T."/>
            <person name="Ehsaan M."/>
            <person name="Arenas-Lopez C."/>
            <person name="Jawed K."/>
            <person name="Winzer K."/>
            <person name="Kovacs K."/>
            <person name="Malys N."/>
            <person name="Minton N.P."/>
        </authorList>
    </citation>
    <scope>NUCLEOTIDE SEQUENCE [LARGE SCALE GENOMIC DNA]</scope>
    <source>
        <strain evidence="2 4">H16</strain>
        <plasmid evidence="2">pHG1</plasmid>
        <plasmid evidence="4">phg1</plasmid>
    </source>
</reference>
<reference evidence="1 3" key="1">
    <citation type="journal article" date="2003" name="J. Mol. Biol.">
        <title>Complete nucleotide sequence of pHG1: a Ralstonia eutropha H16 megaplasmid encoding key enzymes of H(2)-based lithoautotrophy and anaerobiosis.</title>
        <authorList>
            <person name="Schwartz E."/>
            <person name="Henne A."/>
            <person name="Cramm R."/>
            <person name="Eitinger T."/>
            <person name="Friedrich B."/>
            <person name="Gottschalk G."/>
        </authorList>
    </citation>
    <scope>NUCLEOTIDE SEQUENCE [LARGE SCALE GENOMIC DNA]</scope>
    <source>
        <strain evidence="3">ATCC 17699 / DSM 428 / KCTC 22496 / NCIMB 10442 / H16 / Stanier 337</strain>
        <strain evidence="1">H16</strain>
        <plasmid evidence="1 3">megaplasmid pHG1</plasmid>
    </source>
</reference>
<accession>Q7WX09</accession>
<evidence type="ECO:0000313" key="1">
    <source>
        <dbReference type="EMBL" id="AAP86082.1"/>
    </source>
</evidence>
<keyword evidence="1" id="KW-0614">Plasmid</keyword>
<dbReference type="AlphaFoldDB" id="Q7WX09"/>
<geneLocation type="plasmid" evidence="2">
    <name>pHG1</name>
</geneLocation>
<dbReference type="PATRIC" id="fig|381666.6.peg.272"/>
<sequence length="68" mass="7891">MPQKGFTMIVNRLHIHAMRSTPNRDVQAGQSEAQFFHIYRRDESGRMVLVERSLSLDSAFDFCLPTLH</sequence>
<dbReference type="KEGG" id="reh:PHG333"/>
<evidence type="ECO:0000313" key="3">
    <source>
        <dbReference type="Proteomes" id="UP000008210"/>
    </source>
</evidence>
<dbReference type="Proteomes" id="UP000008210">
    <property type="component" value="Plasmid megaplasmid pHG1"/>
</dbReference>
<dbReference type="OrthoDB" id="8966974at2"/>
<dbReference type="EMBL" id="CP039289">
    <property type="protein sequence ID" value="QCC05552.1"/>
    <property type="molecule type" value="Genomic_DNA"/>
</dbReference>
<dbReference type="eggNOG" id="ENOG502ZX2U">
    <property type="taxonomic scope" value="Bacteria"/>
</dbReference>
<dbReference type="RefSeq" id="WP_011154245.1">
    <property type="nucleotide sequence ID" value="NC_005241.1"/>
</dbReference>
<dbReference type="Proteomes" id="UP000296079">
    <property type="component" value="Plasmid pHG1"/>
</dbReference>
<evidence type="ECO:0000313" key="2">
    <source>
        <dbReference type="EMBL" id="QCC05552.1"/>
    </source>
</evidence>
<dbReference type="HOGENOM" id="CLU_189968_0_0_4"/>
<geneLocation type="plasmid" evidence="1 3">
    <name>megaplasmid pHG1</name>
</geneLocation>
<proteinExistence type="predicted"/>
<dbReference type="EMBL" id="AY305378">
    <property type="protein sequence ID" value="AAP86082.1"/>
    <property type="molecule type" value="Genomic_DNA"/>
</dbReference>
<gene>
    <name evidence="1" type="ordered locus">PHG333</name>
    <name evidence="2" type="ORF">E6A55_33895</name>
</gene>
<geneLocation type="plasmid" evidence="4">
    <name>phg1</name>
</geneLocation>
<name>Q7WX09_CUPNH</name>
<protein>
    <submittedName>
        <fullName evidence="1">Uncharacterized protein</fullName>
    </submittedName>
</protein>
<evidence type="ECO:0000313" key="4">
    <source>
        <dbReference type="Proteomes" id="UP000296079"/>
    </source>
</evidence>
<organism evidence="1 3">
    <name type="scientific">Cupriavidus necator (strain ATCC 17699 / DSM 428 / KCTC 22496 / NCIMB 10442 / H16 / Stanier 337)</name>
    <name type="common">Ralstonia eutropha</name>
    <dbReference type="NCBI Taxonomy" id="381666"/>
    <lineage>
        <taxon>Bacteria</taxon>
        <taxon>Pseudomonadati</taxon>
        <taxon>Pseudomonadota</taxon>
        <taxon>Betaproteobacteria</taxon>
        <taxon>Burkholderiales</taxon>
        <taxon>Burkholderiaceae</taxon>
        <taxon>Cupriavidus</taxon>
    </lineage>
</organism>
<keyword evidence="3" id="KW-1185">Reference proteome</keyword>